<reference evidence="2" key="1">
    <citation type="journal article" date="2020" name="Stud. Mycol.">
        <title>101 Dothideomycetes genomes: a test case for predicting lifestyles and emergence of pathogens.</title>
        <authorList>
            <person name="Haridas S."/>
            <person name="Albert R."/>
            <person name="Binder M."/>
            <person name="Bloem J."/>
            <person name="Labutti K."/>
            <person name="Salamov A."/>
            <person name="Andreopoulos B."/>
            <person name="Baker S."/>
            <person name="Barry K."/>
            <person name="Bills G."/>
            <person name="Bluhm B."/>
            <person name="Cannon C."/>
            <person name="Castanera R."/>
            <person name="Culley D."/>
            <person name="Daum C."/>
            <person name="Ezra D."/>
            <person name="Gonzalez J."/>
            <person name="Henrissat B."/>
            <person name="Kuo A."/>
            <person name="Liang C."/>
            <person name="Lipzen A."/>
            <person name="Lutzoni F."/>
            <person name="Magnuson J."/>
            <person name="Mondo S."/>
            <person name="Nolan M."/>
            <person name="Ohm R."/>
            <person name="Pangilinan J."/>
            <person name="Park H.-J."/>
            <person name="Ramirez L."/>
            <person name="Alfaro M."/>
            <person name="Sun H."/>
            <person name="Tritt A."/>
            <person name="Yoshinaga Y."/>
            <person name="Zwiers L.-H."/>
            <person name="Turgeon B."/>
            <person name="Goodwin S."/>
            <person name="Spatafora J."/>
            <person name="Crous P."/>
            <person name="Grigoriev I."/>
        </authorList>
    </citation>
    <scope>NUCLEOTIDE SEQUENCE</scope>
    <source>
        <strain evidence="2">CBS 119687</strain>
    </source>
</reference>
<proteinExistence type="predicted"/>
<dbReference type="GeneID" id="54402569"/>
<accession>A0A6A5ZXW1</accession>
<feature type="region of interest" description="Disordered" evidence="1">
    <location>
        <begin position="1"/>
        <end position="87"/>
    </location>
</feature>
<organism evidence="2 3">
    <name type="scientific">Dothidotthia symphoricarpi CBS 119687</name>
    <dbReference type="NCBI Taxonomy" id="1392245"/>
    <lineage>
        <taxon>Eukaryota</taxon>
        <taxon>Fungi</taxon>
        <taxon>Dikarya</taxon>
        <taxon>Ascomycota</taxon>
        <taxon>Pezizomycotina</taxon>
        <taxon>Dothideomycetes</taxon>
        <taxon>Pleosporomycetidae</taxon>
        <taxon>Pleosporales</taxon>
        <taxon>Dothidotthiaceae</taxon>
        <taxon>Dothidotthia</taxon>
    </lineage>
</organism>
<feature type="compositionally biased region" description="Basic and acidic residues" evidence="1">
    <location>
        <begin position="1"/>
        <end position="11"/>
    </location>
</feature>
<feature type="region of interest" description="Disordered" evidence="1">
    <location>
        <begin position="140"/>
        <end position="186"/>
    </location>
</feature>
<sequence>MNSRGAQEKMAARKRKRPRPVAEPDQDMDDGHDHVSGTLTTSHAVQPDTATQPDRPARSTSPVQHNPNESILPPDVANNDHDPMSTSSEKFYLLRTFPSGEVEVYPITESRGRRLISTKTPIPVMLSTLVRSEPALPLHPTSPLMVQSPPPLVPQPPPSPEVQPQSATKPSQAENQPGGPSKWVMVGRRLVQLNQARTDSLNRMLGIPLPTVPENGDLDDDEPVRKRQKRQ</sequence>
<name>A0A6A5ZXW1_9PLEO</name>
<feature type="compositionally biased region" description="Polar residues" evidence="1">
    <location>
        <begin position="37"/>
        <end position="69"/>
    </location>
</feature>
<dbReference type="Proteomes" id="UP000799771">
    <property type="component" value="Unassembled WGS sequence"/>
</dbReference>
<gene>
    <name evidence="2" type="ORF">P153DRAFT_145362</name>
</gene>
<feature type="compositionally biased region" description="Pro residues" evidence="1">
    <location>
        <begin position="148"/>
        <end position="161"/>
    </location>
</feature>
<evidence type="ECO:0000313" key="3">
    <source>
        <dbReference type="Proteomes" id="UP000799771"/>
    </source>
</evidence>
<dbReference type="AlphaFoldDB" id="A0A6A5ZXW1"/>
<evidence type="ECO:0000313" key="2">
    <source>
        <dbReference type="EMBL" id="KAF2123743.1"/>
    </source>
</evidence>
<dbReference type="EMBL" id="ML977522">
    <property type="protein sequence ID" value="KAF2123743.1"/>
    <property type="molecule type" value="Genomic_DNA"/>
</dbReference>
<protein>
    <submittedName>
        <fullName evidence="2">Uncharacterized protein</fullName>
    </submittedName>
</protein>
<keyword evidence="3" id="KW-1185">Reference proteome</keyword>
<feature type="region of interest" description="Disordered" evidence="1">
    <location>
        <begin position="202"/>
        <end position="231"/>
    </location>
</feature>
<evidence type="ECO:0000256" key="1">
    <source>
        <dbReference type="SAM" id="MobiDB-lite"/>
    </source>
</evidence>
<dbReference type="RefSeq" id="XP_033518137.1">
    <property type="nucleotide sequence ID" value="XM_033662137.1"/>
</dbReference>